<dbReference type="SMART" id="SM00014">
    <property type="entry name" value="acidPPc"/>
    <property type="match status" value="1"/>
</dbReference>
<dbReference type="Gene3D" id="1.20.144.10">
    <property type="entry name" value="Phosphatidic acid phosphatase type 2/haloperoxidase"/>
    <property type="match status" value="1"/>
</dbReference>
<feature type="transmembrane region" description="Helical" evidence="1">
    <location>
        <begin position="150"/>
        <end position="168"/>
    </location>
</feature>
<dbReference type="SUPFAM" id="SSF48317">
    <property type="entry name" value="Acid phosphatase/Vanadium-dependent haloperoxidase"/>
    <property type="match status" value="1"/>
</dbReference>
<feature type="transmembrane region" description="Helical" evidence="1">
    <location>
        <begin position="48"/>
        <end position="67"/>
    </location>
</feature>
<reference evidence="3 4" key="1">
    <citation type="submission" date="2017-02" db="EMBL/GenBank/DDBJ databases">
        <authorList>
            <person name="Peterson S.W."/>
        </authorList>
    </citation>
    <scope>NUCLEOTIDE SEQUENCE [LARGE SCALE GENOMIC DNA]</scope>
    <source>
        <strain evidence="3 4">DSM 22335</strain>
    </source>
</reference>
<dbReference type="Proteomes" id="UP000190888">
    <property type="component" value="Unassembled WGS sequence"/>
</dbReference>
<dbReference type="OrthoDB" id="9789113at2"/>
<protein>
    <submittedName>
        <fullName evidence="3">Undecaprenyl-diphosphatase</fullName>
    </submittedName>
</protein>
<keyword evidence="4" id="KW-1185">Reference proteome</keyword>
<name>A0A1T4QUJ9_9BACT</name>
<feature type="domain" description="Phosphatidic acid phosphatase type 2/haloperoxidase" evidence="2">
    <location>
        <begin position="73"/>
        <end position="191"/>
    </location>
</feature>
<dbReference type="PANTHER" id="PTHR14969">
    <property type="entry name" value="SPHINGOSINE-1-PHOSPHATE PHOSPHOHYDROLASE"/>
    <property type="match status" value="1"/>
</dbReference>
<dbReference type="PANTHER" id="PTHR14969:SF13">
    <property type="entry name" value="AT30094P"/>
    <property type="match status" value="1"/>
</dbReference>
<dbReference type="Pfam" id="PF01569">
    <property type="entry name" value="PAP2"/>
    <property type="match status" value="1"/>
</dbReference>
<evidence type="ECO:0000256" key="1">
    <source>
        <dbReference type="SAM" id="Phobius"/>
    </source>
</evidence>
<accession>A0A1T4QUJ9</accession>
<gene>
    <name evidence="3" type="ORF">SAMN04488132_109116</name>
</gene>
<proteinExistence type="predicted"/>
<dbReference type="EMBL" id="FUWH01000009">
    <property type="protein sequence ID" value="SKA07374.1"/>
    <property type="molecule type" value="Genomic_DNA"/>
</dbReference>
<dbReference type="STRING" id="413434.SAMN04488132_109116"/>
<dbReference type="InterPro" id="IPR036938">
    <property type="entry name" value="PAP2/HPO_sf"/>
</dbReference>
<feature type="transmembrane region" description="Helical" evidence="1">
    <location>
        <begin position="174"/>
        <end position="194"/>
    </location>
</feature>
<dbReference type="InterPro" id="IPR000326">
    <property type="entry name" value="PAP2/HPO"/>
</dbReference>
<evidence type="ECO:0000259" key="2">
    <source>
        <dbReference type="SMART" id="SM00014"/>
    </source>
</evidence>
<dbReference type="AlphaFoldDB" id="A0A1T4QUJ9"/>
<keyword evidence="1" id="KW-0472">Membrane</keyword>
<evidence type="ECO:0000313" key="3">
    <source>
        <dbReference type="EMBL" id="SKA07374.1"/>
    </source>
</evidence>
<dbReference type="GO" id="GO:0042392">
    <property type="term" value="F:sphingosine-1-phosphate phosphatase activity"/>
    <property type="evidence" value="ECO:0007669"/>
    <property type="project" value="TreeGrafter"/>
</dbReference>
<dbReference type="RefSeq" id="WP_078832211.1">
    <property type="nucleotide sequence ID" value="NZ_FUWH01000009.1"/>
</dbReference>
<evidence type="ECO:0000313" key="4">
    <source>
        <dbReference type="Proteomes" id="UP000190888"/>
    </source>
</evidence>
<keyword evidence="1" id="KW-0812">Transmembrane</keyword>
<keyword evidence="1" id="KW-1133">Transmembrane helix</keyword>
<sequence>MINFALLSSFFNNLLNRLDELDRQLFLKINRQWTSSLLDAVYPWWREATAWVPLYLFFIVFALFNFGKKALTWIFFAIVTVVITDQLSSTVIKHWVLRLRPCNDPYMATQVRLLLDHCGSGYSFTSSHATNHFGFAMYVFITTRAITGKWGWLMFAWAATIAYGQVYVGVHYPVDVFCGSLLGCLVGYLTATFFNKKTGLADIVNPQSGLA</sequence>
<organism evidence="3 4">
    <name type="scientific">Sediminibacterium ginsengisoli</name>
    <dbReference type="NCBI Taxonomy" id="413434"/>
    <lineage>
        <taxon>Bacteria</taxon>
        <taxon>Pseudomonadati</taxon>
        <taxon>Bacteroidota</taxon>
        <taxon>Chitinophagia</taxon>
        <taxon>Chitinophagales</taxon>
        <taxon>Chitinophagaceae</taxon>
        <taxon>Sediminibacterium</taxon>
    </lineage>
</organism>